<keyword evidence="3" id="KW-0645">Protease</keyword>
<comment type="caution">
    <text evidence="9">The sequence shown here is derived from an EMBL/GenBank/DDBJ whole genome shotgun (WGS) entry which is preliminary data.</text>
</comment>
<dbReference type="AlphaFoldDB" id="A0AA42DKZ2"/>
<accession>A0AA42DKZ2</accession>
<feature type="transmembrane region" description="Helical" evidence="8">
    <location>
        <begin position="178"/>
        <end position="198"/>
    </location>
</feature>
<keyword evidence="1" id="KW-1003">Cell membrane</keyword>
<evidence type="ECO:0000313" key="9">
    <source>
        <dbReference type="EMBL" id="MDA3730824.1"/>
    </source>
</evidence>
<feature type="transmembrane region" description="Helical" evidence="8">
    <location>
        <begin position="39"/>
        <end position="68"/>
    </location>
</feature>
<dbReference type="GO" id="GO:0016020">
    <property type="term" value="C:membrane"/>
    <property type="evidence" value="ECO:0007669"/>
    <property type="project" value="InterPro"/>
</dbReference>
<feature type="transmembrane region" description="Helical" evidence="8">
    <location>
        <begin position="150"/>
        <end position="172"/>
    </location>
</feature>
<dbReference type="Proteomes" id="UP001169242">
    <property type="component" value="Unassembled WGS sequence"/>
</dbReference>
<keyword evidence="10" id="KW-1185">Reference proteome</keyword>
<keyword evidence="7 8" id="KW-0472">Membrane</keyword>
<evidence type="ECO:0000313" key="10">
    <source>
        <dbReference type="Proteomes" id="UP001169242"/>
    </source>
</evidence>
<feature type="transmembrane region" description="Helical" evidence="8">
    <location>
        <begin position="109"/>
        <end position="129"/>
    </location>
</feature>
<sequence>MNTESLSKVFATHLGKTLHSTEEEIAVMAYGLFALLQTLLSIGIVIAIGAFLGIMFESFILSLSIALLRKYSGGAHATSAERCLFIGTFISILGALLGHKLGLYLTVPLTVYIIFFIFIWNFYIVFKLAPVASPSKPLSSISKQQKLKRGSLTMLLIYLLTVIFLSYITLVSHSPFPLIYAFCIMIGMSWQVFTLTTIGHKVASFLDHALIHIFSIIKISNYKGENNL</sequence>
<gene>
    <name evidence="9" type="ORF">PBV87_04840</name>
</gene>
<feature type="transmembrane region" description="Helical" evidence="8">
    <location>
        <begin position="80"/>
        <end position="97"/>
    </location>
</feature>
<evidence type="ECO:0000256" key="4">
    <source>
        <dbReference type="ARBA" id="ARBA00022692"/>
    </source>
</evidence>
<dbReference type="GO" id="GO:0008233">
    <property type="term" value="F:peptidase activity"/>
    <property type="evidence" value="ECO:0007669"/>
    <property type="project" value="UniProtKB-KW"/>
</dbReference>
<organism evidence="9 10">
    <name type="scientific">Holtiella tumoricola</name>
    <dbReference type="NCBI Taxonomy" id="3018743"/>
    <lineage>
        <taxon>Bacteria</taxon>
        <taxon>Bacillati</taxon>
        <taxon>Bacillota</taxon>
        <taxon>Clostridia</taxon>
        <taxon>Lachnospirales</taxon>
        <taxon>Cellulosilyticaceae</taxon>
        <taxon>Holtiella</taxon>
    </lineage>
</organism>
<evidence type="ECO:0000256" key="8">
    <source>
        <dbReference type="SAM" id="Phobius"/>
    </source>
</evidence>
<dbReference type="RefSeq" id="WP_271011329.1">
    <property type="nucleotide sequence ID" value="NZ_JAQIFT010000016.1"/>
</dbReference>
<evidence type="ECO:0000256" key="2">
    <source>
        <dbReference type="ARBA" id="ARBA00022654"/>
    </source>
</evidence>
<keyword evidence="2" id="KW-0673">Quorum sensing</keyword>
<name>A0AA42DKZ2_9FIRM</name>
<dbReference type="GO" id="GO:0009372">
    <property type="term" value="P:quorum sensing"/>
    <property type="evidence" value="ECO:0007669"/>
    <property type="project" value="UniProtKB-KW"/>
</dbReference>
<proteinExistence type="predicted"/>
<evidence type="ECO:0000256" key="1">
    <source>
        <dbReference type="ARBA" id="ARBA00022475"/>
    </source>
</evidence>
<keyword evidence="6 8" id="KW-1133">Transmembrane helix</keyword>
<dbReference type="GO" id="GO:0006508">
    <property type="term" value="P:proteolysis"/>
    <property type="evidence" value="ECO:0007669"/>
    <property type="project" value="UniProtKB-KW"/>
</dbReference>
<evidence type="ECO:0000256" key="3">
    <source>
        <dbReference type="ARBA" id="ARBA00022670"/>
    </source>
</evidence>
<evidence type="ECO:0000256" key="5">
    <source>
        <dbReference type="ARBA" id="ARBA00022801"/>
    </source>
</evidence>
<evidence type="ECO:0000256" key="6">
    <source>
        <dbReference type="ARBA" id="ARBA00022989"/>
    </source>
</evidence>
<keyword evidence="5" id="KW-0378">Hydrolase</keyword>
<evidence type="ECO:0000256" key="7">
    <source>
        <dbReference type="ARBA" id="ARBA00023136"/>
    </source>
</evidence>
<dbReference type="Pfam" id="PF04647">
    <property type="entry name" value="AgrB"/>
    <property type="match status" value="1"/>
</dbReference>
<reference evidence="9" key="1">
    <citation type="journal article" date="2023" name="Int. J. Syst. Evol. Microbiol.">
        <title>&lt;i&gt;Holtiella tumoricola&lt;/i&gt; gen. nov. sp. nov., isolated from a human clinical sample.</title>
        <authorList>
            <person name="Allen-Vercoe E."/>
            <person name="Daigneault M.C."/>
            <person name="Vancuren S.J."/>
            <person name="Cochrane K."/>
            <person name="O'Neal L.L."/>
            <person name="Sankaranarayanan K."/>
            <person name="Lawson P.A."/>
        </authorList>
    </citation>
    <scope>NUCLEOTIDE SEQUENCE</scope>
    <source>
        <strain evidence="9">CC70A</strain>
    </source>
</reference>
<protein>
    <submittedName>
        <fullName evidence="9">Accessory gene regulator B family protein</fullName>
    </submittedName>
</protein>
<dbReference type="SMART" id="SM00793">
    <property type="entry name" value="AgrB"/>
    <property type="match status" value="1"/>
</dbReference>
<keyword evidence="4 8" id="KW-0812">Transmembrane</keyword>
<dbReference type="EMBL" id="JAQIFT010000016">
    <property type="protein sequence ID" value="MDA3730824.1"/>
    <property type="molecule type" value="Genomic_DNA"/>
</dbReference>
<dbReference type="InterPro" id="IPR006741">
    <property type="entry name" value="AgrB"/>
</dbReference>